<reference evidence="1 2" key="1">
    <citation type="journal article" date="2021" name="Elife">
        <title>Chloroplast acquisition without the gene transfer in kleptoplastic sea slugs, Plakobranchus ocellatus.</title>
        <authorList>
            <person name="Maeda T."/>
            <person name="Takahashi S."/>
            <person name="Yoshida T."/>
            <person name="Shimamura S."/>
            <person name="Takaki Y."/>
            <person name="Nagai Y."/>
            <person name="Toyoda A."/>
            <person name="Suzuki Y."/>
            <person name="Arimoto A."/>
            <person name="Ishii H."/>
            <person name="Satoh N."/>
            <person name="Nishiyama T."/>
            <person name="Hasebe M."/>
            <person name="Maruyama T."/>
            <person name="Minagawa J."/>
            <person name="Obokata J."/>
            <person name="Shigenobu S."/>
        </authorList>
    </citation>
    <scope>NUCLEOTIDE SEQUENCE [LARGE SCALE GENOMIC DNA]</scope>
</reference>
<gene>
    <name evidence="1" type="ORF">PoB_000063000</name>
</gene>
<keyword evidence="2" id="KW-1185">Reference proteome</keyword>
<proteinExistence type="predicted"/>
<evidence type="ECO:0000313" key="2">
    <source>
        <dbReference type="Proteomes" id="UP000735302"/>
    </source>
</evidence>
<accession>A0AAV3XUT6</accession>
<evidence type="ECO:0000313" key="1">
    <source>
        <dbReference type="EMBL" id="GFN74124.1"/>
    </source>
</evidence>
<sequence length="109" mass="11823">MKTLNLVQILELRSGIQHLVLLSVQSAQSDTPASVATSIARCTAKRRVGCEVFLFSHHHRNINFYRLVSAILTSCVDEKMCVSSRLRPGSARGTAVLRTAGSGSTMHVA</sequence>
<comment type="caution">
    <text evidence="1">The sequence shown here is derived from an EMBL/GenBank/DDBJ whole genome shotgun (WGS) entry which is preliminary data.</text>
</comment>
<dbReference type="AlphaFoldDB" id="A0AAV3XUT6"/>
<organism evidence="1 2">
    <name type="scientific">Plakobranchus ocellatus</name>
    <dbReference type="NCBI Taxonomy" id="259542"/>
    <lineage>
        <taxon>Eukaryota</taxon>
        <taxon>Metazoa</taxon>
        <taxon>Spiralia</taxon>
        <taxon>Lophotrochozoa</taxon>
        <taxon>Mollusca</taxon>
        <taxon>Gastropoda</taxon>
        <taxon>Heterobranchia</taxon>
        <taxon>Euthyneura</taxon>
        <taxon>Panpulmonata</taxon>
        <taxon>Sacoglossa</taxon>
        <taxon>Placobranchoidea</taxon>
        <taxon>Plakobranchidae</taxon>
        <taxon>Plakobranchus</taxon>
    </lineage>
</organism>
<dbReference type="EMBL" id="BLXT01000055">
    <property type="protein sequence ID" value="GFN74124.1"/>
    <property type="molecule type" value="Genomic_DNA"/>
</dbReference>
<dbReference type="Proteomes" id="UP000735302">
    <property type="component" value="Unassembled WGS sequence"/>
</dbReference>
<protein>
    <submittedName>
        <fullName evidence="1">Arrestin domain-containing protein 3-like</fullName>
    </submittedName>
</protein>
<name>A0AAV3XUT6_9GAST</name>